<gene>
    <name evidence="9" type="primary">inx</name>
    <name evidence="10" type="ORF">ZHD862_LOCUS86</name>
</gene>
<evidence type="ECO:0000256" key="7">
    <source>
        <dbReference type="ARBA" id="ARBA00023136"/>
    </source>
</evidence>
<feature type="transmembrane region" description="Helical" evidence="9">
    <location>
        <begin position="92"/>
        <end position="109"/>
    </location>
</feature>
<evidence type="ECO:0000313" key="10">
    <source>
        <dbReference type="EMBL" id="CAF0756126.1"/>
    </source>
</evidence>
<evidence type="ECO:0000256" key="3">
    <source>
        <dbReference type="ARBA" id="ARBA00022475"/>
    </source>
</evidence>
<organism evidence="10 11">
    <name type="scientific">Rotaria sordida</name>
    <dbReference type="NCBI Taxonomy" id="392033"/>
    <lineage>
        <taxon>Eukaryota</taxon>
        <taxon>Metazoa</taxon>
        <taxon>Spiralia</taxon>
        <taxon>Gnathifera</taxon>
        <taxon>Rotifera</taxon>
        <taxon>Eurotatoria</taxon>
        <taxon>Bdelloidea</taxon>
        <taxon>Philodinida</taxon>
        <taxon>Philodinidae</taxon>
        <taxon>Rotaria</taxon>
    </lineage>
</organism>
<sequence>MDKILIAEDRYGLKAIHLEEDDLIDRLNNRFTVLGLIMCISIIAGGVLVAEFKDPHSGYANSICWLKGSYYLPSEEITIPDRSIPRTYFVSYYQWTAFILLGMAMFFLLPQYIWHAFIRQSGVNTQRLIKTIKDQPDADKGVESAQSSLKLFLDAQYMLKGEICCGYHCSNFYLGYTIMYFTVKALYVINTMTQFFLLNAFLSFNFTSFGPQGINKIFTEGDWFESPRFPRVTMCDFMVRRLGSNQHWYAVQCTLPINMFNEKIFLGIWIWLIVLTILNILSIIPWIISLTRKQRLATIGKYLKMNKTLSEEKETFSSSTPMSPYEMHKFSQFIDYLSMDGFLIFYIIARNTDEIVAGKIIDHLYKNFNPPTRDLMSNV</sequence>
<feature type="transmembrane region" description="Helical" evidence="9">
    <location>
        <begin position="185"/>
        <end position="206"/>
    </location>
</feature>
<dbReference type="PROSITE" id="PS51013">
    <property type="entry name" value="PANNEXIN"/>
    <property type="match status" value="1"/>
</dbReference>
<comment type="similarity">
    <text evidence="9">Belongs to the pannexin family.</text>
</comment>
<keyword evidence="7 9" id="KW-0472">Membrane</keyword>
<evidence type="ECO:0000256" key="8">
    <source>
        <dbReference type="ARBA" id="ARBA00023303"/>
    </source>
</evidence>
<protein>
    <recommendedName>
        <fullName evidence="9">Innexin</fullName>
    </recommendedName>
</protein>
<keyword evidence="6 9" id="KW-0406">Ion transport</keyword>
<evidence type="ECO:0000256" key="9">
    <source>
        <dbReference type="RuleBase" id="RU010713"/>
    </source>
</evidence>
<feature type="transmembrane region" description="Helical" evidence="9">
    <location>
        <begin position="31"/>
        <end position="50"/>
    </location>
</feature>
<comment type="subcellular location">
    <subcellularLocation>
        <location evidence="1 9">Cell membrane</location>
        <topology evidence="1 9">Multi-pass membrane protein</topology>
    </subcellularLocation>
</comment>
<dbReference type="PANTHER" id="PTHR11893">
    <property type="entry name" value="INNEXIN"/>
    <property type="match status" value="1"/>
</dbReference>
<feature type="transmembrane region" description="Helical" evidence="9">
    <location>
        <begin position="264"/>
        <end position="288"/>
    </location>
</feature>
<dbReference type="GO" id="GO:0005921">
    <property type="term" value="C:gap junction"/>
    <property type="evidence" value="ECO:0007669"/>
    <property type="project" value="UniProtKB-UniRule"/>
</dbReference>
<keyword evidence="2 9" id="KW-0813">Transport</keyword>
<evidence type="ECO:0000256" key="1">
    <source>
        <dbReference type="ARBA" id="ARBA00004651"/>
    </source>
</evidence>
<evidence type="ECO:0000256" key="5">
    <source>
        <dbReference type="ARBA" id="ARBA00022989"/>
    </source>
</evidence>
<dbReference type="AlphaFoldDB" id="A0A813PM57"/>
<keyword evidence="5 9" id="KW-1133">Transmembrane helix</keyword>
<comment type="function">
    <text evidence="9">Structural component of the gap junctions.</text>
</comment>
<evidence type="ECO:0000256" key="2">
    <source>
        <dbReference type="ARBA" id="ARBA00022448"/>
    </source>
</evidence>
<dbReference type="GO" id="GO:0005243">
    <property type="term" value="F:gap junction channel activity"/>
    <property type="evidence" value="ECO:0007669"/>
    <property type="project" value="TreeGrafter"/>
</dbReference>
<evidence type="ECO:0000256" key="4">
    <source>
        <dbReference type="ARBA" id="ARBA00022692"/>
    </source>
</evidence>
<name>A0A813PM57_9BILA</name>
<dbReference type="PRINTS" id="PR01262">
    <property type="entry name" value="INNEXIN"/>
</dbReference>
<comment type="caution">
    <text evidence="10">The sequence shown here is derived from an EMBL/GenBank/DDBJ whole genome shotgun (WGS) entry which is preliminary data.</text>
</comment>
<evidence type="ECO:0000313" key="11">
    <source>
        <dbReference type="Proteomes" id="UP000663864"/>
    </source>
</evidence>
<proteinExistence type="inferred from homology"/>
<keyword evidence="8 9" id="KW-0407">Ion channel</keyword>
<dbReference type="GO" id="GO:0034220">
    <property type="term" value="P:monoatomic ion transmembrane transport"/>
    <property type="evidence" value="ECO:0007669"/>
    <property type="project" value="UniProtKB-KW"/>
</dbReference>
<dbReference type="PANTHER" id="PTHR11893:SF36">
    <property type="entry name" value="INNEXIN-5"/>
    <property type="match status" value="1"/>
</dbReference>
<dbReference type="InterPro" id="IPR000990">
    <property type="entry name" value="Innexin"/>
</dbReference>
<keyword evidence="3" id="KW-1003">Cell membrane</keyword>
<keyword evidence="4 9" id="KW-0812">Transmembrane</keyword>
<dbReference type="Proteomes" id="UP000663864">
    <property type="component" value="Unassembled WGS sequence"/>
</dbReference>
<reference evidence="10" key="1">
    <citation type="submission" date="2021-02" db="EMBL/GenBank/DDBJ databases">
        <authorList>
            <person name="Nowell W R."/>
        </authorList>
    </citation>
    <scope>NUCLEOTIDE SEQUENCE</scope>
</reference>
<dbReference type="GO" id="GO:0005886">
    <property type="term" value="C:plasma membrane"/>
    <property type="evidence" value="ECO:0007669"/>
    <property type="project" value="UniProtKB-SubCell"/>
</dbReference>
<dbReference type="EMBL" id="CAJNOT010000001">
    <property type="protein sequence ID" value="CAF0756126.1"/>
    <property type="molecule type" value="Genomic_DNA"/>
</dbReference>
<evidence type="ECO:0000256" key="6">
    <source>
        <dbReference type="ARBA" id="ARBA00023065"/>
    </source>
</evidence>
<dbReference type="Pfam" id="PF00876">
    <property type="entry name" value="Innexin"/>
    <property type="match status" value="1"/>
</dbReference>
<accession>A0A813PM57</accession>